<proteinExistence type="predicted"/>
<dbReference type="Proteomes" id="UP000663829">
    <property type="component" value="Unassembled WGS sequence"/>
</dbReference>
<keyword evidence="5" id="KW-1185">Reference proteome</keyword>
<evidence type="ECO:0000313" key="3">
    <source>
        <dbReference type="EMBL" id="CAF3626856.1"/>
    </source>
</evidence>
<dbReference type="AlphaFoldDB" id="A0A813VM58"/>
<dbReference type="EMBL" id="CAJNOQ010000795">
    <property type="protein sequence ID" value="CAF0839551.1"/>
    <property type="molecule type" value="Genomic_DNA"/>
</dbReference>
<dbReference type="Proteomes" id="UP000682733">
    <property type="component" value="Unassembled WGS sequence"/>
</dbReference>
<sequence>MTTNIETTFKTLVCFIVCDSGPAGHFAAFSKSLYQDNGPYHIEIHASGPALAKLQDSNLPDGIKVVSFQLNRLASTEEEEKLAKELNNKCHQQNARLIITDIGNKFDIKLQEFSSAITNNSWTYYDNPEVFVPGGYSLIAHETIKKSKNVLFANMNLAKANGLPDIDLTNKTLYGVGYYPTEQAEMIYRRRITEKTTHRAQFFAKHKLNELQYHQIFVYFGGNNQVYFEHAFPAFLSFLRDAIQQNETTFLFLIQQHPAAKQENLDGKMVTKLMQDNNIKCSVLLSDLTSDQAQILADGAMYYQTSMGPQFALAGIPVMQVGHDIYDDVLVRNRLSYTATDSHEFIAGLRKMQQQNTNDDNDKLNEQKQLIYQAIGYNPNWSKNLEELIKR</sequence>
<dbReference type="EMBL" id="CAJOBA010059802">
    <property type="protein sequence ID" value="CAF4318686.1"/>
    <property type="molecule type" value="Genomic_DNA"/>
</dbReference>
<dbReference type="EMBL" id="CAJOBC010000795">
    <property type="protein sequence ID" value="CAF3626856.1"/>
    <property type="molecule type" value="Genomic_DNA"/>
</dbReference>
<dbReference type="Proteomes" id="UP000681722">
    <property type="component" value="Unassembled WGS sequence"/>
</dbReference>
<dbReference type="Proteomes" id="UP000677228">
    <property type="component" value="Unassembled WGS sequence"/>
</dbReference>
<organism evidence="1 5">
    <name type="scientific">Didymodactylos carnosus</name>
    <dbReference type="NCBI Taxonomy" id="1234261"/>
    <lineage>
        <taxon>Eukaryota</taxon>
        <taxon>Metazoa</taxon>
        <taxon>Spiralia</taxon>
        <taxon>Gnathifera</taxon>
        <taxon>Rotifera</taxon>
        <taxon>Eurotatoria</taxon>
        <taxon>Bdelloidea</taxon>
        <taxon>Philodinida</taxon>
        <taxon>Philodinidae</taxon>
        <taxon>Didymodactylos</taxon>
    </lineage>
</organism>
<name>A0A813VM58_9BILA</name>
<gene>
    <name evidence="1" type="ORF">GPM918_LOCUS5489</name>
    <name evidence="2" type="ORF">OVA965_LOCUS38283</name>
    <name evidence="3" type="ORF">SRO942_LOCUS5489</name>
    <name evidence="4" type="ORF">TMI583_LOCUS39457</name>
</gene>
<evidence type="ECO:0000313" key="2">
    <source>
        <dbReference type="EMBL" id="CAF1531603.1"/>
    </source>
</evidence>
<dbReference type="OrthoDB" id="9983627at2759"/>
<evidence type="ECO:0000313" key="1">
    <source>
        <dbReference type="EMBL" id="CAF0839551.1"/>
    </source>
</evidence>
<dbReference type="EMBL" id="CAJNOK010037563">
    <property type="protein sequence ID" value="CAF1531603.1"/>
    <property type="molecule type" value="Genomic_DNA"/>
</dbReference>
<comment type="caution">
    <text evidence="1">The sequence shown here is derived from an EMBL/GenBank/DDBJ whole genome shotgun (WGS) entry which is preliminary data.</text>
</comment>
<accession>A0A813VM58</accession>
<reference evidence="1" key="1">
    <citation type="submission" date="2021-02" db="EMBL/GenBank/DDBJ databases">
        <authorList>
            <person name="Nowell W R."/>
        </authorList>
    </citation>
    <scope>NUCLEOTIDE SEQUENCE</scope>
</reference>
<evidence type="ECO:0008006" key="6">
    <source>
        <dbReference type="Google" id="ProtNLM"/>
    </source>
</evidence>
<evidence type="ECO:0000313" key="4">
    <source>
        <dbReference type="EMBL" id="CAF4318686.1"/>
    </source>
</evidence>
<protein>
    <recommendedName>
        <fullName evidence="6">Capsule polysaccharide biosynthesis protein</fullName>
    </recommendedName>
</protein>
<evidence type="ECO:0000313" key="5">
    <source>
        <dbReference type="Proteomes" id="UP000663829"/>
    </source>
</evidence>